<dbReference type="GO" id="GO:0005986">
    <property type="term" value="P:sucrose biosynthetic process"/>
    <property type="evidence" value="ECO:0007669"/>
    <property type="project" value="UniProtKB-UniRule"/>
</dbReference>
<dbReference type="PANTHER" id="PTHR46039:SF3">
    <property type="entry name" value="SUCROSE-PHOSPHATE SYNTHASE 2-RELATED"/>
    <property type="match status" value="1"/>
</dbReference>
<comment type="catalytic activity">
    <reaction evidence="8 9">
        <text>beta-D-fructose 6-phosphate + UDP-alpha-D-glucose = sucrose 6(F)-phosphate + UDP + H(+)</text>
        <dbReference type="Rhea" id="RHEA:22172"/>
        <dbReference type="ChEBI" id="CHEBI:15378"/>
        <dbReference type="ChEBI" id="CHEBI:57634"/>
        <dbReference type="ChEBI" id="CHEBI:57723"/>
        <dbReference type="ChEBI" id="CHEBI:58223"/>
        <dbReference type="ChEBI" id="CHEBI:58885"/>
        <dbReference type="EC" id="2.4.1.14"/>
    </reaction>
</comment>
<evidence type="ECO:0000259" key="11">
    <source>
        <dbReference type="Pfam" id="PF00534"/>
    </source>
</evidence>
<dbReference type="Gene3D" id="3.90.1070.10">
    <property type="match status" value="1"/>
</dbReference>
<evidence type="ECO:0000256" key="10">
    <source>
        <dbReference type="SAM" id="MobiDB-lite"/>
    </source>
</evidence>
<reference evidence="14 15" key="1">
    <citation type="submission" date="2012-08" db="EMBL/GenBank/DDBJ databases">
        <title>Oryza genome evolution.</title>
        <authorList>
            <person name="Wing R.A."/>
        </authorList>
    </citation>
    <scope>NUCLEOTIDE SEQUENCE</scope>
</reference>
<proteinExistence type="inferred from homology"/>
<feature type="region of interest" description="Disordered" evidence="10">
    <location>
        <begin position="111"/>
        <end position="151"/>
    </location>
</feature>
<reference evidence="14" key="3">
    <citation type="submission" date="2015-04" db="UniProtKB">
        <authorList>
            <consortium name="EnsemblPlants"/>
        </authorList>
    </citation>
    <scope>IDENTIFICATION</scope>
</reference>
<feature type="domain" description="Sucrose phosphatase-like" evidence="13">
    <location>
        <begin position="709"/>
        <end position="910"/>
    </location>
</feature>
<protein>
    <recommendedName>
        <fullName evidence="4 9">Sucrose-phosphate synthase</fullName>
        <ecNumber evidence="4 9">2.4.1.14</ecNumber>
    </recommendedName>
</protein>
<evidence type="ECO:0000259" key="13">
    <source>
        <dbReference type="Pfam" id="PF05116"/>
    </source>
</evidence>
<accession>A0A0D9VD21</accession>
<dbReference type="InterPro" id="IPR035659">
    <property type="entry name" value="SPS_C"/>
</dbReference>
<dbReference type="Pfam" id="PF00862">
    <property type="entry name" value="GT-B_Sucrose_synth"/>
    <property type="match status" value="1"/>
</dbReference>
<feature type="domain" description="Sucrose synthase first GT-B" evidence="12">
    <location>
        <begin position="158"/>
        <end position="424"/>
    </location>
</feature>
<comment type="subunit">
    <text evidence="3 9">Homodimer or homotetramer.</text>
</comment>
<comment type="similarity">
    <text evidence="2 9">Belongs to the glycosyltransferase 1 family.</text>
</comment>
<evidence type="ECO:0000256" key="8">
    <source>
        <dbReference type="ARBA" id="ARBA00047471"/>
    </source>
</evidence>
<evidence type="ECO:0000256" key="3">
    <source>
        <dbReference type="ARBA" id="ARBA00011774"/>
    </source>
</evidence>
<dbReference type="Pfam" id="PF00534">
    <property type="entry name" value="Glycos_transf_1"/>
    <property type="match status" value="1"/>
</dbReference>
<reference evidence="15" key="2">
    <citation type="submission" date="2013-12" db="EMBL/GenBank/DDBJ databases">
        <authorList>
            <person name="Yu Y."/>
            <person name="Lee S."/>
            <person name="de Baynast K."/>
            <person name="Wissotski M."/>
            <person name="Liu L."/>
            <person name="Talag J."/>
            <person name="Goicoechea J."/>
            <person name="Angelova A."/>
            <person name="Jetty R."/>
            <person name="Kudrna D."/>
            <person name="Golser W."/>
            <person name="Rivera L."/>
            <person name="Zhang J."/>
            <person name="Wing R."/>
        </authorList>
    </citation>
    <scope>NUCLEOTIDE SEQUENCE</scope>
</reference>
<dbReference type="InterPro" id="IPR006380">
    <property type="entry name" value="SPP-like_dom"/>
</dbReference>
<evidence type="ECO:0000256" key="9">
    <source>
        <dbReference type="RuleBase" id="RU368006"/>
    </source>
</evidence>
<dbReference type="eggNOG" id="KOG0853">
    <property type="taxonomic scope" value="Eukaryota"/>
</dbReference>
<dbReference type="InterPro" id="IPR001296">
    <property type="entry name" value="Glyco_trans_1"/>
</dbReference>
<sequence>MAGNDNWINSYLDAILDAGKAAIGGDRPSLLLRERGHFSPARYFVEEVITGYDETDLYKTWLRANAMRSPQERNTRLENMTWRIWNLARKKKEFEKEEACRLLKRQPEAEKLRTDTNADMSEDLFEGEKGEDAGDPSVAYGDSTTGSSPKTSSVDKLYIVLISLHGLVRGENMELGRDSDTGGQVKYVVELAKALSSSPGVYRVDLLTRQILAPNFDRSYGESTEMLVSTSFKNSKQEKGENSGAYIIRIPFGPRDKYLAKEHLWPFIQEFVDGALGHIARMSKTIGEEIGFGHPVWPAVIHGHYASSGLAAALLSGSLNIPMAFTGHFLGKDKLEGLLKQGRHSREQINMTYKIMCRIEAEELSLDASEIVIASTRQEIEEQWNLYDGFEVILARKLRARVKRGANCYGRYMPRMVIIPPGVEFGHIIHDFDMDGEEENPCPASEDPPIWSQIMRFFTNPRKPMILAVARPYPEKNITSLVKAFGECRPLRELANLTLIMGNREAISKMHNMSAAVLTSVLTLIDEYDLYGQVAYPKHHKHSEVPDIYRLAARTKGAFVNVAYFEQFGVTLIEAAMNGLPIIATKNGAPVEINQVLNNGLLVDPHDQNAIADALYKLLSDKQLWSRCRENGLKNIHQFSWPEHCKNYLSRILTLGPRSPAIGGKHEQGKTPISGRKHIIVISVDSVNKEDLARIIRNAIEVTHTENLSGSTGFVLSTSLTISEIRSLLVSAGMLPTDFDAFICNSGSNIYYPLYSGDIASSSQVTPAMDQNHQSHIEYRWGGEGLRKYLVKWATSVVERKGRIERQIIFEDPEHSSTYCLAFRVVNPNHLPPLKELKKLMRIQSLRCNPLYNHSASRLSVVPIHASRSQALRYLCIRWGIELPNVAVLVGESGDSDYEELLGGLHRTVILKGEFNISANRIHTVRRYPLQDVVALDSSNIIGIEGYSTDDMKSALQQIVDYMDTSKPDKTFTITGKTYLKNRVLLERALEASGDDLDSAIKSLNELCLESAAVGESDSVLPAALKLSAEGVVSNGHLDVLTDNPPATENFQTNHHGSEWVELFVREMMSASDIDDARARASRALEALEKSIMDQVGTETVHNLHKENVMLKEQLAIYLRENAVLKRGVAIQHERQKEFEERTQEVHNLKQLVLQYQEQLKTLEINNYALRVHLKQAQQNNSVPGRFPPDVF</sequence>
<dbReference type="GO" id="GO:0046524">
    <property type="term" value="F:sucrose-phosphate synthase activity"/>
    <property type="evidence" value="ECO:0007669"/>
    <property type="project" value="UniProtKB-UniRule"/>
</dbReference>
<evidence type="ECO:0000259" key="12">
    <source>
        <dbReference type="Pfam" id="PF00862"/>
    </source>
</evidence>
<dbReference type="AlphaFoldDB" id="A0A0D9VD21"/>
<dbReference type="EnsemblPlants" id="LPERR02G05600.1">
    <property type="protein sequence ID" value="LPERR02G05600.1"/>
    <property type="gene ID" value="LPERR02G05600"/>
</dbReference>
<keyword evidence="5 9" id="KW-0328">Glycosyltransferase</keyword>
<dbReference type="EC" id="2.4.1.14" evidence="4 9"/>
<evidence type="ECO:0000313" key="14">
    <source>
        <dbReference type="EnsemblPlants" id="LPERR02G05600.1"/>
    </source>
</evidence>
<dbReference type="InterPro" id="IPR023214">
    <property type="entry name" value="HAD_sf"/>
</dbReference>
<evidence type="ECO:0000313" key="15">
    <source>
        <dbReference type="Proteomes" id="UP000032180"/>
    </source>
</evidence>
<evidence type="ECO:0000256" key="6">
    <source>
        <dbReference type="ARBA" id="ARBA00022679"/>
    </source>
</evidence>
<comment type="pathway">
    <text evidence="1 9">Glycan biosynthesis; sucrose biosynthesis; sucrose from D-fructose 6-phosphate and UDP-alpha-D-glucose: step 1/2.</text>
</comment>
<dbReference type="Gramene" id="LPERR02G05600.1">
    <property type="protein sequence ID" value="LPERR02G05600.1"/>
    <property type="gene ID" value="LPERR02G05600"/>
</dbReference>
<dbReference type="InterPro" id="IPR044161">
    <property type="entry name" value="SPS"/>
</dbReference>
<dbReference type="SUPFAM" id="SSF53756">
    <property type="entry name" value="UDP-Glycosyltransferase/glycogen phosphorylase"/>
    <property type="match status" value="1"/>
</dbReference>
<dbReference type="Pfam" id="PF05116">
    <property type="entry name" value="S6PP"/>
    <property type="match status" value="1"/>
</dbReference>
<dbReference type="UniPathway" id="UPA00371">
    <property type="reaction ID" value="UER00545"/>
</dbReference>
<name>A0A0D9VD21_9ORYZ</name>
<dbReference type="InterPro" id="IPR012819">
    <property type="entry name" value="SPS_pln"/>
</dbReference>
<dbReference type="InterPro" id="IPR000368">
    <property type="entry name" value="Sucrose_synth_GT-B1"/>
</dbReference>
<dbReference type="Proteomes" id="UP000032180">
    <property type="component" value="Chromosome 2"/>
</dbReference>
<keyword evidence="6 9" id="KW-0808">Transferase</keyword>
<dbReference type="CDD" id="cd16419">
    <property type="entry name" value="HAD_SPS"/>
    <property type="match status" value="1"/>
</dbReference>
<dbReference type="Gene3D" id="3.40.50.1000">
    <property type="entry name" value="HAD superfamily/HAD-like"/>
    <property type="match status" value="1"/>
</dbReference>
<dbReference type="NCBIfam" id="TIGR02468">
    <property type="entry name" value="sucrsPsyn_pln"/>
    <property type="match status" value="1"/>
</dbReference>
<keyword evidence="15" id="KW-1185">Reference proteome</keyword>
<organism evidence="14 15">
    <name type="scientific">Leersia perrieri</name>
    <dbReference type="NCBI Taxonomy" id="77586"/>
    <lineage>
        <taxon>Eukaryota</taxon>
        <taxon>Viridiplantae</taxon>
        <taxon>Streptophyta</taxon>
        <taxon>Embryophyta</taxon>
        <taxon>Tracheophyta</taxon>
        <taxon>Spermatophyta</taxon>
        <taxon>Magnoliopsida</taxon>
        <taxon>Liliopsida</taxon>
        <taxon>Poales</taxon>
        <taxon>Poaceae</taxon>
        <taxon>BOP clade</taxon>
        <taxon>Oryzoideae</taxon>
        <taxon>Oryzeae</taxon>
        <taxon>Oryzinae</taxon>
        <taxon>Leersia</taxon>
    </lineage>
</organism>
<dbReference type="PANTHER" id="PTHR46039">
    <property type="entry name" value="SUCROSE-PHOSPHATE SYNTHASE 3-RELATED"/>
    <property type="match status" value="1"/>
</dbReference>
<feature type="domain" description="Glycosyl transferase family 1" evidence="11">
    <location>
        <begin position="460"/>
        <end position="633"/>
    </location>
</feature>
<evidence type="ECO:0000256" key="1">
    <source>
        <dbReference type="ARBA" id="ARBA00005027"/>
    </source>
</evidence>
<evidence type="ECO:0000256" key="4">
    <source>
        <dbReference type="ARBA" id="ARBA00012536"/>
    </source>
</evidence>
<evidence type="ECO:0000256" key="2">
    <source>
        <dbReference type="ARBA" id="ARBA00006530"/>
    </source>
</evidence>
<dbReference type="STRING" id="77586.A0A0D9VD21"/>
<dbReference type="HOGENOM" id="CLU_009583_24_0_1"/>
<evidence type="ECO:0000256" key="7">
    <source>
        <dbReference type="ARBA" id="ARBA00024883"/>
    </source>
</evidence>
<feature type="compositionally biased region" description="Polar residues" evidence="10">
    <location>
        <begin position="142"/>
        <end position="151"/>
    </location>
</feature>
<comment type="function">
    <text evidence="7 9">Plays a role in photosynthetic sucrose synthesis by catalyzing the rate-limiting step of sucrose biosynthesis from UDP-glucose and fructose- 6-phosphate. Involved in the regulation of carbon partitioning in the leaves of plants. May regulate the synthesis of sucrose and therefore play a major role as a limiting factor in the export of photoassimilates out of the leaf. Plays a role for sucrose availability that is essential for plant growth and fiber elongation.</text>
</comment>
<evidence type="ECO:0000256" key="5">
    <source>
        <dbReference type="ARBA" id="ARBA00022676"/>
    </source>
</evidence>
<dbReference type="Gene3D" id="3.40.50.2000">
    <property type="entry name" value="Glycogen Phosphorylase B"/>
    <property type="match status" value="2"/>
</dbReference>